<dbReference type="GO" id="GO:0005216">
    <property type="term" value="F:monoatomic ion channel activity"/>
    <property type="evidence" value="ECO:0007669"/>
    <property type="project" value="InterPro"/>
</dbReference>
<proteinExistence type="predicted"/>
<evidence type="ECO:0000256" key="2">
    <source>
        <dbReference type="ARBA" id="ARBA00022692"/>
    </source>
</evidence>
<dbReference type="SUPFAM" id="SSF50978">
    <property type="entry name" value="WD40 repeat-like"/>
    <property type="match status" value="1"/>
</dbReference>
<evidence type="ECO:0000313" key="9">
    <source>
        <dbReference type="Proteomes" id="UP001153678"/>
    </source>
</evidence>
<dbReference type="Proteomes" id="UP001153678">
    <property type="component" value="Unassembled WGS sequence"/>
</dbReference>
<keyword evidence="9" id="KW-1185">Reference proteome</keyword>
<name>A0A9W4T4G1_9GLOM</name>
<dbReference type="PANTHER" id="PTHR10582">
    <property type="entry name" value="TRANSIENT RECEPTOR POTENTIAL ION CHANNEL PROTEIN"/>
    <property type="match status" value="1"/>
</dbReference>
<dbReference type="InterPro" id="IPR024862">
    <property type="entry name" value="TRPV"/>
</dbReference>
<comment type="subcellular location">
    <subcellularLocation>
        <location evidence="1">Membrane</location>
        <topology evidence="1">Multi-pass membrane protein</topology>
    </subcellularLocation>
</comment>
<evidence type="ECO:0000256" key="4">
    <source>
        <dbReference type="ARBA" id="ARBA00022989"/>
    </source>
</evidence>
<keyword evidence="2 6" id="KW-0812">Transmembrane</keyword>
<evidence type="ECO:0000259" key="7">
    <source>
        <dbReference type="Pfam" id="PF00520"/>
    </source>
</evidence>
<keyword evidence="3" id="KW-0677">Repeat</keyword>
<dbReference type="OrthoDB" id="2439775at2759"/>
<dbReference type="Gene3D" id="2.130.10.10">
    <property type="entry name" value="YVTN repeat-like/Quinoprotein amine dehydrogenase"/>
    <property type="match status" value="1"/>
</dbReference>
<sequence>SEYEFPTIIQVKIDKLYQDLSCTRFLNSIVEKNYLFVEDYKYQRLEMYNLQSMDLELTFHEIFLPKKTSGNSIFSISKYGSLLAYYSGTNCISIHLMENGLKVATKEFTDAFKVLSISFINNDEKLFVVTEEDSEKVTDEVTINIWDLFTFKCDVHKIVDHLNIFSSLQKSNCHSVAFSNEIILAFFPDTDRFIHAYSPDKFIRLKDIINQSQKSYSKTDDFKVIKEFNVKKEPWVHKRKNISISYLDEEKTIQLIIGETTVQVWRENSINKQVLDYIWTNQEKFTTVSLKKDVFKREFYLSLSWTDNKKQEHNEFMIHWPNEAHVLKDACVAMEYLYKRRDEPVGTKNLSKYKDLVACTERLIKTCIKNNPDLWSLSEVRYDIMANIIRSKSIPLLNKILFHYQEAVGIKQDRMGVIRYLHIPREYEWPMKTKEINSKSAKTIESNSKESDLMLAINNTSDGCRRDIVIVAMLLEYYSNNAEKNTGWMFTVTKALPSLNNRNFEPYLKELLYKPCFGSKEEYVDSKFVNQSKLKYGYRSGICSLNVRPRLLILNKNMSFMSSLWNKFKSNINWRSKETDEEISHVTTLRVVPLPDFTIYPTNATDITYNNSTLLLKLIKLIFWPRVYLVHNEKKFSPFLNLIRKNASRNVYEFYDNPAMEACIDFKWEAARAYFLRHLLLFIVFSITFALNTGIILDDQAISYYSSLIISFYLGYYLLAMEIAQLYHERMKYFGIYNFLDLASISLALVTIINTYFLNIGEEDEYQNKEIIIPQAFAVLLLWLEFLLLTRYFKRTATYINMILNILKAIYPFLIFMFIVVIAFGHAMHILLEKPTLLALIPNGDTYNITSSSIPGLVNTKIEQVFELDKPIENYYTNFLSSVMGVYFWVLGRWDQLEEWDFWPIHVISIGASILMVIIMQNLLIAFMTGVYENAKNNVKLAVIGYRADLIADYETLEKPFGSHRGNPRYIYYVGSSKYQEEWMAKAEEYRSTHKSILFELSYLDDSDDEDITNEKLDEKLFKMQNELTSIKELLLSNKDK</sequence>
<dbReference type="PANTHER" id="PTHR10582:SF2">
    <property type="entry name" value="INACTIVE"/>
    <property type="match status" value="1"/>
</dbReference>
<feature type="transmembrane region" description="Helical" evidence="6">
    <location>
        <begin position="771"/>
        <end position="789"/>
    </location>
</feature>
<feature type="transmembrane region" description="Helical" evidence="6">
    <location>
        <begin position="903"/>
        <end position="928"/>
    </location>
</feature>
<dbReference type="InterPro" id="IPR005821">
    <property type="entry name" value="Ion_trans_dom"/>
</dbReference>
<evidence type="ECO:0000256" key="6">
    <source>
        <dbReference type="SAM" id="Phobius"/>
    </source>
</evidence>
<feature type="transmembrane region" description="Helical" evidence="6">
    <location>
        <begin position="702"/>
        <end position="719"/>
    </location>
</feature>
<keyword evidence="4 6" id="KW-1133">Transmembrane helix</keyword>
<dbReference type="AlphaFoldDB" id="A0A9W4T4G1"/>
<gene>
    <name evidence="8" type="ORF">FWILDA_LOCUS15207</name>
</gene>
<dbReference type="InterPro" id="IPR015943">
    <property type="entry name" value="WD40/YVTN_repeat-like_dom_sf"/>
</dbReference>
<accession>A0A9W4T4G1</accession>
<evidence type="ECO:0000256" key="1">
    <source>
        <dbReference type="ARBA" id="ARBA00004141"/>
    </source>
</evidence>
<reference evidence="8" key="1">
    <citation type="submission" date="2022-08" db="EMBL/GenBank/DDBJ databases">
        <authorList>
            <person name="Kallberg Y."/>
            <person name="Tangrot J."/>
            <person name="Rosling A."/>
        </authorList>
    </citation>
    <scope>NUCLEOTIDE SEQUENCE</scope>
    <source>
        <strain evidence="8">Wild A</strain>
    </source>
</reference>
<feature type="domain" description="Ion transport" evidence="7">
    <location>
        <begin position="679"/>
        <end position="937"/>
    </location>
</feature>
<feature type="transmembrane region" description="Helical" evidence="6">
    <location>
        <begin position="674"/>
        <end position="696"/>
    </location>
</feature>
<dbReference type="GO" id="GO:0098703">
    <property type="term" value="P:calcium ion import across plasma membrane"/>
    <property type="evidence" value="ECO:0007669"/>
    <property type="project" value="TreeGrafter"/>
</dbReference>
<dbReference type="Pfam" id="PF00520">
    <property type="entry name" value="Ion_trans"/>
    <property type="match status" value="1"/>
</dbReference>
<dbReference type="GO" id="GO:0005886">
    <property type="term" value="C:plasma membrane"/>
    <property type="evidence" value="ECO:0007669"/>
    <property type="project" value="TreeGrafter"/>
</dbReference>
<feature type="non-terminal residue" evidence="8">
    <location>
        <position position="1"/>
    </location>
</feature>
<evidence type="ECO:0000256" key="3">
    <source>
        <dbReference type="ARBA" id="ARBA00022737"/>
    </source>
</evidence>
<evidence type="ECO:0000313" key="8">
    <source>
        <dbReference type="EMBL" id="CAI2191709.1"/>
    </source>
</evidence>
<feature type="transmembrane region" description="Helical" evidence="6">
    <location>
        <begin position="739"/>
        <end position="759"/>
    </location>
</feature>
<protein>
    <submittedName>
        <fullName evidence="8">10063_t:CDS:1</fullName>
    </submittedName>
</protein>
<feature type="transmembrane region" description="Helical" evidence="6">
    <location>
        <begin position="810"/>
        <end position="832"/>
    </location>
</feature>
<organism evidence="8 9">
    <name type="scientific">Funneliformis geosporum</name>
    <dbReference type="NCBI Taxonomy" id="1117311"/>
    <lineage>
        <taxon>Eukaryota</taxon>
        <taxon>Fungi</taxon>
        <taxon>Fungi incertae sedis</taxon>
        <taxon>Mucoromycota</taxon>
        <taxon>Glomeromycotina</taxon>
        <taxon>Glomeromycetes</taxon>
        <taxon>Glomerales</taxon>
        <taxon>Glomeraceae</taxon>
        <taxon>Funneliformis</taxon>
    </lineage>
</organism>
<evidence type="ECO:0000256" key="5">
    <source>
        <dbReference type="ARBA" id="ARBA00023136"/>
    </source>
</evidence>
<dbReference type="EMBL" id="CAMKVN010007638">
    <property type="protein sequence ID" value="CAI2191709.1"/>
    <property type="molecule type" value="Genomic_DNA"/>
</dbReference>
<dbReference type="InterPro" id="IPR036322">
    <property type="entry name" value="WD40_repeat_dom_sf"/>
</dbReference>
<keyword evidence="5 6" id="KW-0472">Membrane</keyword>
<comment type="caution">
    <text evidence="8">The sequence shown here is derived from an EMBL/GenBank/DDBJ whole genome shotgun (WGS) entry which is preliminary data.</text>
</comment>